<dbReference type="SUPFAM" id="SSF55874">
    <property type="entry name" value="ATPase domain of HSP90 chaperone/DNA topoisomerase II/histidine kinase"/>
    <property type="match status" value="1"/>
</dbReference>
<keyword evidence="11 13" id="KW-1133">Transmembrane helix</keyword>
<dbReference type="GO" id="GO:0005886">
    <property type="term" value="C:plasma membrane"/>
    <property type="evidence" value="ECO:0007669"/>
    <property type="project" value="UniProtKB-SubCell"/>
</dbReference>
<dbReference type="Gene3D" id="3.30.565.10">
    <property type="entry name" value="Histidine kinase-like ATPase, C-terminal domain"/>
    <property type="match status" value="1"/>
</dbReference>
<dbReference type="SMART" id="SM00091">
    <property type="entry name" value="PAS"/>
    <property type="match status" value="1"/>
</dbReference>
<dbReference type="InterPro" id="IPR036097">
    <property type="entry name" value="HisK_dim/P_sf"/>
</dbReference>
<dbReference type="InterPro" id="IPR036890">
    <property type="entry name" value="HATPase_C_sf"/>
</dbReference>
<evidence type="ECO:0000256" key="3">
    <source>
        <dbReference type="ARBA" id="ARBA00012438"/>
    </source>
</evidence>
<dbReference type="InterPro" id="IPR003661">
    <property type="entry name" value="HisK_dim/P_dom"/>
</dbReference>
<accession>A0A7M3MD94</accession>
<dbReference type="Pfam" id="PF08448">
    <property type="entry name" value="PAS_4"/>
    <property type="match status" value="1"/>
</dbReference>
<dbReference type="SUPFAM" id="SSF103190">
    <property type="entry name" value="Sensory domain-like"/>
    <property type="match status" value="1"/>
</dbReference>
<evidence type="ECO:0000256" key="10">
    <source>
        <dbReference type="ARBA" id="ARBA00022840"/>
    </source>
</evidence>
<comment type="catalytic activity">
    <reaction evidence="1">
        <text>ATP + protein L-histidine = ADP + protein N-phospho-L-histidine.</text>
        <dbReference type="EC" id="2.7.13.3"/>
    </reaction>
</comment>
<dbReference type="SMART" id="SM00387">
    <property type="entry name" value="HATPase_c"/>
    <property type="match status" value="1"/>
</dbReference>
<keyword evidence="9 16" id="KW-0418">Kinase</keyword>
<dbReference type="Gene3D" id="1.10.287.130">
    <property type="match status" value="1"/>
</dbReference>
<sequence length="625" mass="67277">MSARSFQACIFYTPERCTCIVREQVDRMQNRSPRSSSSWLMAGAVAILVVVVTAWALRDIQRNRQTTEMLLTQQGAGLIKALEAGARTGMRGRLGQGARLQGLLEEAGRQDNILFIAVTDRNGRILAHSDQARTQQMLFASDAMSRFHPGPQAASRLVSVRLDAPAGDPLEPIEDAAGDVFLVYRNFLAPDEARSRHGMHEFLCPGNCPPDHAARQFGPGLIVFVGLDPEPFFDAVSSDARATIFFALLILAAGGGAFAALSWAARARASGRQLSEARAFTDELVASLPAGLIACDASGAVVSMNDSATRLLNLDPADCIGREPSEFLTAELFDVFSLAHAGERVVEQEITLPAGNRNTQEKERTLLVSASAVTTASGGNAGCVLILRDVSELKRLEEQVRRQEKLAAVGQLAAGVAHEIRNPLSSIKGFAVHLGSRFPKDSPDALAAQTLVAETDRLNRVVTELIEYARPTEASRTPTDPGAVIDHTMRLLRQEAADAGVTMHFEPCGELPKVDIDPDRVSQALLNLCLNAIQAMDEGGRLTVRACVMDGALEIEVEDTGPGIDPDVYEQIFDPYYTTKPRGQGLGLAVVRKVAEAHGGRVDIHSTPDAGSRFTLVLPTTRSES</sequence>
<dbReference type="SUPFAM" id="SSF55785">
    <property type="entry name" value="PYP-like sensor domain (PAS domain)"/>
    <property type="match status" value="1"/>
</dbReference>
<comment type="subcellular location">
    <subcellularLocation>
        <location evidence="2">Cell membrane</location>
        <topology evidence="2">Multi-pass membrane protein</topology>
    </subcellularLocation>
</comment>
<feature type="transmembrane region" description="Helical" evidence="13">
    <location>
        <begin position="38"/>
        <end position="57"/>
    </location>
</feature>
<dbReference type="PANTHER" id="PTHR43065">
    <property type="entry name" value="SENSOR HISTIDINE KINASE"/>
    <property type="match status" value="1"/>
</dbReference>
<name>A0A7M3MD94_9BACT</name>
<dbReference type="GO" id="GO:0005524">
    <property type="term" value="F:ATP binding"/>
    <property type="evidence" value="ECO:0007669"/>
    <property type="project" value="UniProtKB-KW"/>
</dbReference>
<keyword evidence="13" id="KW-0472">Membrane</keyword>
<dbReference type="Pfam" id="PF00512">
    <property type="entry name" value="HisKA"/>
    <property type="match status" value="1"/>
</dbReference>
<dbReference type="InterPro" id="IPR003594">
    <property type="entry name" value="HATPase_dom"/>
</dbReference>
<dbReference type="PRINTS" id="PR00344">
    <property type="entry name" value="BCTRLSENSOR"/>
</dbReference>
<dbReference type="PROSITE" id="PS50109">
    <property type="entry name" value="HIS_KIN"/>
    <property type="match status" value="1"/>
</dbReference>
<dbReference type="InterPro" id="IPR005467">
    <property type="entry name" value="His_kinase_dom"/>
</dbReference>
<dbReference type="PROSITE" id="PS50112">
    <property type="entry name" value="PAS"/>
    <property type="match status" value="1"/>
</dbReference>
<dbReference type="OrthoDB" id="9773941at2"/>
<dbReference type="CDD" id="cd00130">
    <property type="entry name" value="PAS"/>
    <property type="match status" value="1"/>
</dbReference>
<keyword evidence="4" id="KW-1003">Cell membrane</keyword>
<keyword evidence="17" id="KW-1185">Reference proteome</keyword>
<evidence type="ECO:0000256" key="7">
    <source>
        <dbReference type="ARBA" id="ARBA00022692"/>
    </source>
</evidence>
<feature type="transmembrane region" description="Helical" evidence="13">
    <location>
        <begin position="244"/>
        <end position="265"/>
    </location>
</feature>
<protein>
    <recommendedName>
        <fullName evidence="3">histidine kinase</fullName>
        <ecNumber evidence="3">2.7.13.3</ecNumber>
    </recommendedName>
</protein>
<dbReference type="InterPro" id="IPR035965">
    <property type="entry name" value="PAS-like_dom_sf"/>
</dbReference>
<dbReference type="InterPro" id="IPR000014">
    <property type="entry name" value="PAS"/>
</dbReference>
<dbReference type="CDD" id="cd00082">
    <property type="entry name" value="HisKA"/>
    <property type="match status" value="1"/>
</dbReference>
<evidence type="ECO:0000256" key="4">
    <source>
        <dbReference type="ARBA" id="ARBA00022475"/>
    </source>
</evidence>
<evidence type="ECO:0000256" key="2">
    <source>
        <dbReference type="ARBA" id="ARBA00004651"/>
    </source>
</evidence>
<evidence type="ECO:0000259" key="14">
    <source>
        <dbReference type="PROSITE" id="PS50109"/>
    </source>
</evidence>
<evidence type="ECO:0000256" key="12">
    <source>
        <dbReference type="ARBA" id="ARBA00023012"/>
    </source>
</evidence>
<evidence type="ECO:0000259" key="15">
    <source>
        <dbReference type="PROSITE" id="PS50112"/>
    </source>
</evidence>
<proteinExistence type="predicted"/>
<keyword evidence="12" id="KW-0902">Two-component regulatory system</keyword>
<dbReference type="InterPro" id="IPR029151">
    <property type="entry name" value="Sensor-like_sf"/>
</dbReference>
<organism evidence="16 17">
    <name type="scientific">Oceanidesulfovibrio indonesiensis</name>
    <dbReference type="NCBI Taxonomy" id="54767"/>
    <lineage>
        <taxon>Bacteria</taxon>
        <taxon>Pseudomonadati</taxon>
        <taxon>Thermodesulfobacteriota</taxon>
        <taxon>Desulfovibrionia</taxon>
        <taxon>Desulfovibrionales</taxon>
        <taxon>Desulfovibrionaceae</taxon>
        <taxon>Oceanidesulfovibrio</taxon>
    </lineage>
</organism>
<dbReference type="PANTHER" id="PTHR43065:SF10">
    <property type="entry name" value="PEROXIDE STRESS-ACTIVATED HISTIDINE KINASE MAK3"/>
    <property type="match status" value="1"/>
</dbReference>
<dbReference type="InterPro" id="IPR004358">
    <property type="entry name" value="Sig_transdc_His_kin-like_C"/>
</dbReference>
<dbReference type="Proteomes" id="UP000448292">
    <property type="component" value="Unassembled WGS sequence"/>
</dbReference>
<evidence type="ECO:0000256" key="8">
    <source>
        <dbReference type="ARBA" id="ARBA00022741"/>
    </source>
</evidence>
<evidence type="ECO:0000256" key="5">
    <source>
        <dbReference type="ARBA" id="ARBA00022553"/>
    </source>
</evidence>
<feature type="domain" description="PAS" evidence="15">
    <location>
        <begin position="277"/>
        <end position="322"/>
    </location>
</feature>
<comment type="caution">
    <text evidence="16">The sequence shown here is derived from an EMBL/GenBank/DDBJ whole genome shotgun (WGS) entry which is preliminary data.</text>
</comment>
<evidence type="ECO:0000256" key="9">
    <source>
        <dbReference type="ARBA" id="ARBA00022777"/>
    </source>
</evidence>
<keyword evidence="8" id="KW-0547">Nucleotide-binding</keyword>
<reference evidence="16 17" key="1">
    <citation type="submission" date="2018-06" db="EMBL/GenBank/DDBJ databases">
        <title>Complete genome of Desulfovibrio indonesiensis P37SLT.</title>
        <authorList>
            <person name="Crispim J.S."/>
            <person name="Vidigal P.M.P."/>
            <person name="Silva L.C.F."/>
            <person name="Laguardia C.N."/>
            <person name="Araujo L.C."/>
            <person name="Dias R.S."/>
            <person name="Sousa M.P."/>
            <person name="Paula S.O."/>
            <person name="Silva C."/>
        </authorList>
    </citation>
    <scope>NUCLEOTIDE SEQUENCE [LARGE SCALE GENOMIC DNA]</scope>
    <source>
        <strain evidence="16 17">P37SLT</strain>
    </source>
</reference>
<evidence type="ECO:0000313" key="17">
    <source>
        <dbReference type="Proteomes" id="UP000448292"/>
    </source>
</evidence>
<dbReference type="Pfam" id="PF02518">
    <property type="entry name" value="HATPase_c"/>
    <property type="match status" value="1"/>
</dbReference>
<dbReference type="InterPro" id="IPR013656">
    <property type="entry name" value="PAS_4"/>
</dbReference>
<keyword evidence="10" id="KW-0067">ATP-binding</keyword>
<evidence type="ECO:0000313" key="16">
    <source>
        <dbReference type="EMBL" id="TVM16573.1"/>
    </source>
</evidence>
<keyword evidence="7 13" id="KW-0812">Transmembrane</keyword>
<keyword evidence="5" id="KW-0597">Phosphoprotein</keyword>
<dbReference type="SMART" id="SM00388">
    <property type="entry name" value="HisKA"/>
    <property type="match status" value="1"/>
</dbReference>
<keyword evidence="6" id="KW-0808">Transferase</keyword>
<gene>
    <name evidence="16" type="ORF">DPQ33_11240</name>
</gene>
<dbReference type="AlphaFoldDB" id="A0A7M3MD94"/>
<dbReference type="EMBL" id="QMIE01000010">
    <property type="protein sequence ID" value="TVM16573.1"/>
    <property type="molecule type" value="Genomic_DNA"/>
</dbReference>
<dbReference type="EC" id="2.7.13.3" evidence="3"/>
<evidence type="ECO:0000256" key="6">
    <source>
        <dbReference type="ARBA" id="ARBA00022679"/>
    </source>
</evidence>
<dbReference type="SUPFAM" id="SSF47384">
    <property type="entry name" value="Homodimeric domain of signal transducing histidine kinase"/>
    <property type="match status" value="1"/>
</dbReference>
<evidence type="ECO:0000256" key="13">
    <source>
        <dbReference type="SAM" id="Phobius"/>
    </source>
</evidence>
<dbReference type="Gene3D" id="3.30.450.20">
    <property type="entry name" value="PAS domain"/>
    <property type="match status" value="1"/>
</dbReference>
<dbReference type="NCBIfam" id="TIGR00229">
    <property type="entry name" value="sensory_box"/>
    <property type="match status" value="1"/>
</dbReference>
<evidence type="ECO:0000256" key="1">
    <source>
        <dbReference type="ARBA" id="ARBA00000085"/>
    </source>
</evidence>
<dbReference type="GO" id="GO:0000155">
    <property type="term" value="F:phosphorelay sensor kinase activity"/>
    <property type="evidence" value="ECO:0007669"/>
    <property type="project" value="InterPro"/>
</dbReference>
<evidence type="ECO:0000256" key="11">
    <source>
        <dbReference type="ARBA" id="ARBA00022989"/>
    </source>
</evidence>
<feature type="domain" description="Histidine kinase" evidence="14">
    <location>
        <begin position="415"/>
        <end position="622"/>
    </location>
</feature>